<dbReference type="Proteomes" id="UP001163046">
    <property type="component" value="Unassembled WGS sequence"/>
</dbReference>
<name>A0A9X0DCI5_9CNID</name>
<evidence type="ECO:0000313" key="2">
    <source>
        <dbReference type="Proteomes" id="UP001163046"/>
    </source>
</evidence>
<gene>
    <name evidence="1" type="ORF">OS493_000772</name>
</gene>
<proteinExistence type="predicted"/>
<dbReference type="AlphaFoldDB" id="A0A9X0DCI5"/>
<dbReference type="OrthoDB" id="10630941at2759"/>
<evidence type="ECO:0000313" key="1">
    <source>
        <dbReference type="EMBL" id="KAJ7394935.1"/>
    </source>
</evidence>
<protein>
    <submittedName>
        <fullName evidence="1">Uncharacterized protein</fullName>
    </submittedName>
</protein>
<accession>A0A9X0DCI5</accession>
<keyword evidence="2" id="KW-1185">Reference proteome</keyword>
<reference evidence="1" key="1">
    <citation type="submission" date="2023-01" db="EMBL/GenBank/DDBJ databases">
        <title>Genome assembly of the deep-sea coral Lophelia pertusa.</title>
        <authorList>
            <person name="Herrera S."/>
            <person name="Cordes E."/>
        </authorList>
    </citation>
    <scope>NUCLEOTIDE SEQUENCE</scope>
    <source>
        <strain evidence="1">USNM1676648</strain>
        <tissue evidence="1">Polyp</tissue>
    </source>
</reference>
<sequence length="425" mass="47432">MEESLDENSWPENFKATLIGNKKYFKINNSFLLALGVKVHVKKKGYKNLDTQIERHGLVVREEYVFKSNALKVRTHISCKAALVLLFTTSSALQGEETTAAIKLRCQLIDILVNAATTQREHPAVSTIEPACAFHSPPSESSDRPAAEPLNPLLMSTPISAMPSELTSVSEENIATPLDSSVLTAIPVTPSCDQEQLASNSVNNTAPMSKCIATEDLLSRQQNMRQQQDKGRKFTSREVARRLNLQRDELTKIAKNVHHGSKNDFIASLAESVTNCDKEDDGDNNWDGTLSPQDVVNLAKKAHDPKTRKPIYDIIITQEAANHHHLSAIEVLNLQDTTNPTEMIGTLRRKLPGFFDSERKVNNLKAKLRREFEVIWRPERTHSCWRINPDRLGKPYSICTGGFHQVNGGKCMEMAETLAGKTVLQ</sequence>
<comment type="caution">
    <text evidence="1">The sequence shown here is derived from an EMBL/GenBank/DDBJ whole genome shotgun (WGS) entry which is preliminary data.</text>
</comment>
<organism evidence="1 2">
    <name type="scientific">Desmophyllum pertusum</name>
    <dbReference type="NCBI Taxonomy" id="174260"/>
    <lineage>
        <taxon>Eukaryota</taxon>
        <taxon>Metazoa</taxon>
        <taxon>Cnidaria</taxon>
        <taxon>Anthozoa</taxon>
        <taxon>Hexacorallia</taxon>
        <taxon>Scleractinia</taxon>
        <taxon>Caryophylliina</taxon>
        <taxon>Caryophylliidae</taxon>
        <taxon>Desmophyllum</taxon>
    </lineage>
</organism>
<dbReference type="EMBL" id="MU825396">
    <property type="protein sequence ID" value="KAJ7394935.1"/>
    <property type="molecule type" value="Genomic_DNA"/>
</dbReference>